<dbReference type="InterPro" id="IPR007290">
    <property type="entry name" value="Arv1"/>
</dbReference>
<keyword evidence="9 14" id="KW-0443">Lipid metabolism</keyword>
<feature type="region of interest" description="Disordered" evidence="15">
    <location>
        <begin position="1152"/>
        <end position="1244"/>
    </location>
</feature>
<evidence type="ECO:0000256" key="14">
    <source>
        <dbReference type="RuleBase" id="RU368065"/>
    </source>
</evidence>
<dbReference type="GO" id="GO:0097036">
    <property type="term" value="P:regulation of plasma membrane sterol distribution"/>
    <property type="evidence" value="ECO:0007669"/>
    <property type="project" value="UniProtKB-UniRule"/>
</dbReference>
<accession>A0A225A8K9</accession>
<keyword evidence="5 14" id="KW-0256">Endoplasmic reticulum</keyword>
<comment type="function">
    <text evidence="14">Regulates also the sphingolipid metabolism.</text>
</comment>
<dbReference type="RefSeq" id="XP_020117232.1">
    <property type="nucleotide sequence ID" value="XM_020262424.1"/>
</dbReference>
<reference evidence="16 17" key="1">
    <citation type="submission" date="2015-06" db="EMBL/GenBank/DDBJ databases">
        <title>Talaromyces atroroseus IBT 11181 draft genome.</title>
        <authorList>
            <person name="Rasmussen K.B."/>
            <person name="Rasmussen S."/>
            <person name="Petersen B."/>
            <person name="Sicheritz-Ponten T."/>
            <person name="Mortensen U.H."/>
            <person name="Thrane U."/>
        </authorList>
    </citation>
    <scope>NUCLEOTIDE SEQUENCE [LARGE SCALE GENOMIC DNA]</scope>
    <source>
        <strain evidence="16 17">IBT 11181</strain>
    </source>
</reference>
<dbReference type="Gene3D" id="4.10.240.10">
    <property type="entry name" value="Zn(2)-C6 fungal-type DNA-binding domain"/>
    <property type="match status" value="1"/>
</dbReference>
<keyword evidence="3 14" id="KW-0813">Transport</keyword>
<dbReference type="Proteomes" id="UP000214365">
    <property type="component" value="Unassembled WGS sequence"/>
</dbReference>
<keyword evidence="11 14" id="KW-0472">Membrane</keyword>
<dbReference type="GO" id="GO:0005789">
    <property type="term" value="C:endoplasmic reticulum membrane"/>
    <property type="evidence" value="ECO:0007669"/>
    <property type="project" value="UniProtKB-SubCell"/>
</dbReference>
<name>A0A225A8K9_TALAT</name>
<keyword evidence="14" id="KW-0333">Golgi apparatus</keyword>
<evidence type="ECO:0000313" key="17">
    <source>
        <dbReference type="Proteomes" id="UP000214365"/>
    </source>
</evidence>
<dbReference type="GO" id="GO:0032541">
    <property type="term" value="C:cortical endoplasmic reticulum"/>
    <property type="evidence" value="ECO:0007669"/>
    <property type="project" value="TreeGrafter"/>
</dbReference>
<feature type="compositionally biased region" description="Polar residues" evidence="15">
    <location>
        <begin position="117"/>
        <end position="126"/>
    </location>
</feature>
<evidence type="ECO:0000256" key="12">
    <source>
        <dbReference type="ARBA" id="ARBA00023163"/>
    </source>
</evidence>
<comment type="function">
    <text evidence="14">Mediator of sterol homeostasis involved in sterol uptake, trafficking and distribution into membranes.</text>
</comment>
<dbReference type="GO" id="GO:0008270">
    <property type="term" value="F:zinc ion binding"/>
    <property type="evidence" value="ECO:0007669"/>
    <property type="project" value="InterPro"/>
</dbReference>
<dbReference type="InterPro" id="IPR036864">
    <property type="entry name" value="Zn2-C6_fun-type_DNA-bd_sf"/>
</dbReference>
<dbReference type="InterPro" id="IPR021858">
    <property type="entry name" value="Fun_TF"/>
</dbReference>
<feature type="transmembrane region" description="Helical" evidence="14">
    <location>
        <begin position="1336"/>
        <end position="1354"/>
    </location>
</feature>
<comment type="subcellular location">
    <subcellularLocation>
        <location evidence="1 14">Endoplasmic reticulum membrane</location>
        <topology evidence="1 14">Multi-pass membrane protein</topology>
    </subcellularLocation>
    <subcellularLocation>
        <location evidence="14">Golgi apparatus membrane</location>
        <topology evidence="14">Multi-pass membrane protein</topology>
    </subcellularLocation>
</comment>
<evidence type="ECO:0000256" key="7">
    <source>
        <dbReference type="ARBA" id="ARBA00023015"/>
    </source>
</evidence>
<keyword evidence="12" id="KW-0804">Transcription</keyword>
<proteinExistence type="inferred from homology"/>
<dbReference type="GeneID" id="31007277"/>
<dbReference type="GO" id="GO:0000139">
    <property type="term" value="C:Golgi membrane"/>
    <property type="evidence" value="ECO:0007669"/>
    <property type="project" value="UniProtKB-SubCell"/>
</dbReference>
<organism evidence="16 17">
    <name type="scientific">Talaromyces atroroseus</name>
    <dbReference type="NCBI Taxonomy" id="1441469"/>
    <lineage>
        <taxon>Eukaryota</taxon>
        <taxon>Fungi</taxon>
        <taxon>Dikarya</taxon>
        <taxon>Ascomycota</taxon>
        <taxon>Pezizomycotina</taxon>
        <taxon>Eurotiomycetes</taxon>
        <taxon>Eurotiomycetidae</taxon>
        <taxon>Eurotiales</taxon>
        <taxon>Trichocomaceae</taxon>
        <taxon>Talaromyces</taxon>
        <taxon>Talaromyces sect. Trachyspermi</taxon>
    </lineage>
</organism>
<dbReference type="GO" id="GO:0000981">
    <property type="term" value="F:DNA-binding transcription factor activity, RNA polymerase II-specific"/>
    <property type="evidence" value="ECO:0007669"/>
    <property type="project" value="InterPro"/>
</dbReference>
<dbReference type="GO" id="GO:0006665">
    <property type="term" value="P:sphingolipid metabolic process"/>
    <property type="evidence" value="ECO:0007669"/>
    <property type="project" value="UniProtKB-UniRule"/>
</dbReference>
<feature type="compositionally biased region" description="Low complexity" evidence="15">
    <location>
        <begin position="60"/>
        <end position="70"/>
    </location>
</feature>
<evidence type="ECO:0000256" key="2">
    <source>
        <dbReference type="ARBA" id="ARBA00009187"/>
    </source>
</evidence>
<dbReference type="Pfam" id="PF04161">
    <property type="entry name" value="Arv1"/>
    <property type="match status" value="1"/>
</dbReference>
<dbReference type="GO" id="GO:0032366">
    <property type="term" value="P:intracellular sterol transport"/>
    <property type="evidence" value="ECO:0007669"/>
    <property type="project" value="UniProtKB-UniRule"/>
</dbReference>
<keyword evidence="4 14" id="KW-0812">Transmembrane</keyword>
<feature type="region of interest" description="Disordered" evidence="15">
    <location>
        <begin position="99"/>
        <end position="126"/>
    </location>
</feature>
<evidence type="ECO:0000256" key="4">
    <source>
        <dbReference type="ARBA" id="ARBA00022692"/>
    </source>
</evidence>
<feature type="compositionally biased region" description="Low complexity" evidence="15">
    <location>
        <begin position="1165"/>
        <end position="1180"/>
    </location>
</feature>
<evidence type="ECO:0000256" key="1">
    <source>
        <dbReference type="ARBA" id="ARBA00004477"/>
    </source>
</evidence>
<keyword evidence="8 14" id="KW-0445">Lipid transport</keyword>
<feature type="compositionally biased region" description="Polar residues" evidence="15">
    <location>
        <begin position="1217"/>
        <end position="1228"/>
    </location>
</feature>
<evidence type="ECO:0000256" key="3">
    <source>
        <dbReference type="ARBA" id="ARBA00022448"/>
    </source>
</evidence>
<keyword evidence="10" id="KW-0238">DNA-binding</keyword>
<keyword evidence="14" id="KW-0746">Sphingolipid metabolism</keyword>
<dbReference type="Pfam" id="PF11951">
    <property type="entry name" value="Fungal_trans_2"/>
    <property type="match status" value="1"/>
</dbReference>
<evidence type="ECO:0000256" key="8">
    <source>
        <dbReference type="ARBA" id="ARBA00023055"/>
    </source>
</evidence>
<evidence type="ECO:0000256" key="11">
    <source>
        <dbReference type="ARBA" id="ARBA00023136"/>
    </source>
</evidence>
<keyword evidence="13" id="KW-0539">Nucleus</keyword>
<protein>
    <recommendedName>
        <fullName evidence="14">Protein ARV</fullName>
    </recommendedName>
</protein>
<dbReference type="SUPFAM" id="SSF57701">
    <property type="entry name" value="Zn2/Cys6 DNA-binding domain"/>
    <property type="match status" value="1"/>
</dbReference>
<evidence type="ECO:0000256" key="13">
    <source>
        <dbReference type="ARBA" id="ARBA00023242"/>
    </source>
</evidence>
<comment type="caution">
    <text evidence="16">The sequence shown here is derived from an EMBL/GenBank/DDBJ whole genome shotgun (WGS) entry which is preliminary data.</text>
</comment>
<feature type="region of interest" description="Disordered" evidence="15">
    <location>
        <begin position="59"/>
        <end position="87"/>
    </location>
</feature>
<evidence type="ECO:0000256" key="6">
    <source>
        <dbReference type="ARBA" id="ARBA00022989"/>
    </source>
</evidence>
<dbReference type="InterPro" id="IPR001138">
    <property type="entry name" value="Zn2Cys6_DnaBD"/>
</dbReference>
<evidence type="ECO:0000256" key="15">
    <source>
        <dbReference type="SAM" id="MobiDB-lite"/>
    </source>
</evidence>
<keyword evidence="7" id="KW-0805">Transcription regulation</keyword>
<keyword evidence="17" id="KW-1185">Reference proteome</keyword>
<dbReference type="OrthoDB" id="5391043at2759"/>
<comment type="similarity">
    <text evidence="2 14">Belongs to the ARV1 family.</text>
</comment>
<feature type="compositionally biased region" description="Polar residues" evidence="15">
    <location>
        <begin position="1181"/>
        <end position="1191"/>
    </location>
</feature>
<evidence type="ECO:0000313" key="16">
    <source>
        <dbReference type="EMBL" id="OKL57111.1"/>
    </source>
</evidence>
<dbReference type="GO" id="GO:0016125">
    <property type="term" value="P:sterol metabolic process"/>
    <property type="evidence" value="ECO:0007669"/>
    <property type="project" value="UniProtKB-UniRule"/>
</dbReference>
<feature type="region of interest" description="Disordered" evidence="15">
    <location>
        <begin position="646"/>
        <end position="677"/>
    </location>
</feature>
<feature type="transmembrane region" description="Helical" evidence="14">
    <location>
        <begin position="1374"/>
        <end position="1396"/>
    </location>
</feature>
<feature type="transmembrane region" description="Helical" evidence="14">
    <location>
        <begin position="1119"/>
        <end position="1140"/>
    </location>
</feature>
<dbReference type="EMBL" id="LFMY01000012">
    <property type="protein sequence ID" value="OKL57111.1"/>
    <property type="molecule type" value="Genomic_DNA"/>
</dbReference>
<keyword evidence="6 14" id="KW-1133">Transmembrane helix</keyword>
<dbReference type="STRING" id="1441469.A0A225A8K9"/>
<evidence type="ECO:0000256" key="5">
    <source>
        <dbReference type="ARBA" id="ARBA00022824"/>
    </source>
</evidence>
<dbReference type="PANTHER" id="PTHR14467:SF0">
    <property type="entry name" value="PROTEIN ARV1"/>
    <property type="match status" value="1"/>
</dbReference>
<dbReference type="CDD" id="cd00067">
    <property type="entry name" value="GAL4"/>
    <property type="match status" value="1"/>
</dbReference>
<dbReference type="GO" id="GO:0003677">
    <property type="term" value="F:DNA binding"/>
    <property type="evidence" value="ECO:0007669"/>
    <property type="project" value="UniProtKB-KW"/>
</dbReference>
<evidence type="ECO:0000256" key="10">
    <source>
        <dbReference type="ARBA" id="ARBA00023125"/>
    </source>
</evidence>
<dbReference type="PANTHER" id="PTHR14467">
    <property type="entry name" value="ARV1"/>
    <property type="match status" value="1"/>
</dbReference>
<gene>
    <name evidence="16" type="ORF">UA08_07521</name>
</gene>
<sequence>MLEKRRIKCGEEKPRCNNCVKAKRECEGYTQRVVFKNTLGVGYDPAVPANLQVPVTLLPRQQQQQQQQQQHHQHHQQHQRQPGQPLAGQVLNPQQRLLAPRLPNVPPPQFAQPPSQYASIPSRSHSWQLEQPSVPLTVDRYAVQAQTSPPVAQSAYLSLSLGSSHPFEGGFQPGHDPANPSGERARLGVINHALPPRQTLEPPSAFANQHDQCLAGTLDSYTDNTFQQAQAYHSWNSEDQEAAFPVLYSPDAVEDDYYDVDSDEELVYVTGEEGFNQLNLIMASAHQDAIRSYNTYLNEPNILASYQPSMGSSPLNNPKTARIWVHFIHATGPSLSIWERHNTNATTLLSGPVPPSQQGLWTYVMPLKALQHPALLQTILAMSSFHIAKLQENNFIITFKHYQYALRKISKAVGLPSRRKQVATLAATLLLAFYEVTAGEHSKWDSHIAGAAQLLKEIDFVGITRDLRAYRRSILSQKQHLWGQYDAFVRHGYAEDDPFADKELGVDPNAVSTISGKLVDFDRIGHVDSYPRYRRKHFSRKDIDNFRLRCDLYWWYCKQDLFQSLISGNRLHTPYERWDQCPPRAGLGKIDALYGSFDHLVLLMARMMDFGYRDRKRKIRSLEASGGEWRPHPGFFRFLGRFGPPTPPGGPRGLSDSSNKRPPPAGGSGETPMYGMMPTAGPSAAPVAFTSMGESPPYAGFTDKDENSTINEAEAEWESILAAYEYYEKHLGEAFAPLPEDTVTPVSSPFGPALQYRSHKIAVLWAYYYTGRIMLNRLHPSMPPAAMIATVTSASTCEGFAQTIGKIAAGSYYPQMDTQEIGSINPNLGAAWIEITLTLYVAAVQYTDATQRAWTVATFRNLARLTGWKSAETIANGCEFAWIRRAEAGRGPFYRPSPVSSEKEGVNAGGEWINRQTTQDPNNERRFVTVERPHTPWAQGLLQLESDLTDLKLGTPWMMRACRSEDLRPISGPDVQPQTSTTSKARLAPRSHCHYHVLKMPMCIECSYPVSQLYTSYSKADDRALGKGVRLTQCPRCKRFADKYVEHDNVVLFIDLVLIKPQVYRHLLFNRLGRDDKKLDRSIIRLGVLLLLFDVYLTWARIEKSSTLASTSLSTSPIIVQYLFFLTLNALATLAHHLVVRLGASIIPKRSQTTSLAPGDGTNETPSTPTLSSPSLASASMNVTRSSSSQDILHRNNRNSNYPPSYWPPDTSPPLAGQTTQLRRVSTSPAQLQPLPPPSPPSANAVSTALFVSSCPKLFPILLVIWGSKEAAIPDEGSATADSPAVTKLHQTLVTTTSSFLSGSTMTRPEASLSSSYVSMNSEAAIRSSGIPTASFFGSSFATLFSAFDLPSLLSFLSLGTASTHLVLLNNTEALYILLDCGYLWAVALAVAGQLARWLVEKLILRLFGIY</sequence>
<evidence type="ECO:0000256" key="9">
    <source>
        <dbReference type="ARBA" id="ARBA00023098"/>
    </source>
</evidence>